<reference evidence="2" key="1">
    <citation type="submission" date="2023-06" db="EMBL/GenBank/DDBJ databases">
        <authorList>
            <consortium name="Lawrence Berkeley National Laboratory"/>
            <person name="Ahrendt S."/>
            <person name="Sahu N."/>
            <person name="Indic B."/>
            <person name="Wong-Bajracharya J."/>
            <person name="Merenyi Z."/>
            <person name="Ke H.-M."/>
            <person name="Monk M."/>
            <person name="Kocsube S."/>
            <person name="Drula E."/>
            <person name="Lipzen A."/>
            <person name="Balint B."/>
            <person name="Henrissat B."/>
            <person name="Andreopoulos B."/>
            <person name="Martin F.M."/>
            <person name="Harder C.B."/>
            <person name="Rigling D."/>
            <person name="Ford K.L."/>
            <person name="Foster G.D."/>
            <person name="Pangilinan J."/>
            <person name="Papanicolaou A."/>
            <person name="Barry K."/>
            <person name="LaButti K."/>
            <person name="Viragh M."/>
            <person name="Koriabine M."/>
            <person name="Yan M."/>
            <person name="Riley R."/>
            <person name="Champramary S."/>
            <person name="Plett K.L."/>
            <person name="Tsai I.J."/>
            <person name="Slot J."/>
            <person name="Sipos G."/>
            <person name="Plett J."/>
            <person name="Nagy L.G."/>
            <person name="Grigoriev I.V."/>
        </authorList>
    </citation>
    <scope>NUCLEOTIDE SEQUENCE</scope>
    <source>
        <strain evidence="2">ICMP 16352</strain>
    </source>
</reference>
<gene>
    <name evidence="2" type="ORF">IW261DRAFT_1555584</name>
</gene>
<evidence type="ECO:0000313" key="3">
    <source>
        <dbReference type="Proteomes" id="UP001175227"/>
    </source>
</evidence>
<protein>
    <submittedName>
        <fullName evidence="2">Uncharacterized protein</fullName>
    </submittedName>
</protein>
<evidence type="ECO:0000313" key="2">
    <source>
        <dbReference type="EMBL" id="KAK0490436.1"/>
    </source>
</evidence>
<comment type="caution">
    <text evidence="2">The sequence shown here is derived from an EMBL/GenBank/DDBJ whole genome shotgun (WGS) entry which is preliminary data.</text>
</comment>
<feature type="compositionally biased region" description="Basic residues" evidence="1">
    <location>
        <begin position="249"/>
        <end position="262"/>
    </location>
</feature>
<proteinExistence type="predicted"/>
<accession>A0AA39TIH1</accession>
<keyword evidence="3" id="KW-1185">Reference proteome</keyword>
<dbReference type="EMBL" id="JAUEPR010000001">
    <property type="protein sequence ID" value="KAK0490436.1"/>
    <property type="molecule type" value="Genomic_DNA"/>
</dbReference>
<feature type="region of interest" description="Disordered" evidence="1">
    <location>
        <begin position="285"/>
        <end position="304"/>
    </location>
</feature>
<dbReference type="AlphaFoldDB" id="A0AA39TIH1"/>
<dbReference type="Proteomes" id="UP001175227">
    <property type="component" value="Unassembled WGS sequence"/>
</dbReference>
<organism evidence="2 3">
    <name type="scientific">Armillaria novae-zelandiae</name>
    <dbReference type="NCBI Taxonomy" id="153914"/>
    <lineage>
        <taxon>Eukaryota</taxon>
        <taxon>Fungi</taxon>
        <taxon>Dikarya</taxon>
        <taxon>Basidiomycota</taxon>
        <taxon>Agaricomycotina</taxon>
        <taxon>Agaricomycetes</taxon>
        <taxon>Agaricomycetidae</taxon>
        <taxon>Agaricales</taxon>
        <taxon>Marasmiineae</taxon>
        <taxon>Physalacriaceae</taxon>
        <taxon>Armillaria</taxon>
    </lineage>
</organism>
<evidence type="ECO:0000256" key="1">
    <source>
        <dbReference type="SAM" id="MobiDB-lite"/>
    </source>
</evidence>
<sequence>MSTEGLVYSHKIPLDEFCRNLISAWAYTARYFDSQVLFVSSAPELVRVVEDAHPYLDAHMDTLHDFGLSDSRYGLALCGHVACIVNLIPTMSRQQEWTRWRLKTEEFNRDKLDFNVSHCLPSEEEYMANASYCVAENNFCPFRMHSLPAPHRPQVTALSAKPSADVAVTMPPPRPCPTMIRQPEPAREPAVPPALTLKVEGIGSTARKHQRVSDTITPPSVNLIQVKRSTRSSKAIQPGPPAIDAKPTKLNRRTRASSRKTKAPPPAISTAEPAKKSVFVGVSDGEVESESGGEGGATDATTPGWDHEAVDTSLHEDILIPLVKRLHLNRPSVTHPPPPHAYHPVTSEPLPGLKYVSFSAFSKPAQPVRASLR</sequence>
<name>A0AA39TIH1_9AGAR</name>
<feature type="region of interest" description="Disordered" evidence="1">
    <location>
        <begin position="228"/>
        <end position="272"/>
    </location>
</feature>